<evidence type="ECO:0000313" key="2">
    <source>
        <dbReference type="Proteomes" id="UP000004994"/>
    </source>
</evidence>
<dbReference type="Proteomes" id="UP000004994">
    <property type="component" value="Chromosome 1"/>
</dbReference>
<protein>
    <recommendedName>
        <fullName evidence="3">Retrotransposon Copia-like N-terminal domain-containing protein</fullName>
    </recommendedName>
</protein>
<dbReference type="EnsemblPlants" id="Solyc01g106635.1.1">
    <property type="protein sequence ID" value="Solyc01g106635.1.1"/>
    <property type="gene ID" value="Solyc01g106635.1"/>
</dbReference>
<keyword evidence="2" id="KW-1185">Reference proteome</keyword>
<evidence type="ECO:0008006" key="3">
    <source>
        <dbReference type="Google" id="ProtNLM"/>
    </source>
</evidence>
<organism evidence="1">
    <name type="scientific">Solanum lycopersicum</name>
    <name type="common">Tomato</name>
    <name type="synonym">Lycopersicon esculentum</name>
    <dbReference type="NCBI Taxonomy" id="4081"/>
    <lineage>
        <taxon>Eukaryota</taxon>
        <taxon>Viridiplantae</taxon>
        <taxon>Streptophyta</taxon>
        <taxon>Embryophyta</taxon>
        <taxon>Tracheophyta</taxon>
        <taxon>Spermatophyta</taxon>
        <taxon>Magnoliopsida</taxon>
        <taxon>eudicotyledons</taxon>
        <taxon>Gunneridae</taxon>
        <taxon>Pentapetalae</taxon>
        <taxon>asterids</taxon>
        <taxon>lamiids</taxon>
        <taxon>Solanales</taxon>
        <taxon>Solanaceae</taxon>
        <taxon>Solanoideae</taxon>
        <taxon>Solaneae</taxon>
        <taxon>Solanum</taxon>
        <taxon>Solanum subgen. Lycopersicon</taxon>
    </lineage>
</organism>
<name>A0A3Q7ERK6_SOLLC</name>
<sequence>MKLNLLRHQLEVPNWNQKTTFRMGDTVESSSTVATSVVSTNAMGNYYPTPNLAHQLPVKRFTSTNFLLWKTQFLPMICGCGLNHYIDIDGSEPAPPRVLDGDKPNPAYKVWVRQDQLAMSGIVASVSESMLPQSVGAETAQIYII</sequence>
<dbReference type="OMA" id="NRAFSAW"/>
<dbReference type="InParanoid" id="A0A3Q7ERK6"/>
<dbReference type="Gramene" id="Solyc01g106635.1.1">
    <property type="protein sequence ID" value="Solyc01g106635.1.1"/>
    <property type="gene ID" value="Solyc01g106635.1"/>
</dbReference>
<accession>A0A3Q7ERK6</accession>
<dbReference type="PANTHER" id="PTHR47481">
    <property type="match status" value="1"/>
</dbReference>
<reference evidence="1" key="2">
    <citation type="submission" date="2019-01" db="UniProtKB">
        <authorList>
            <consortium name="EnsemblPlants"/>
        </authorList>
    </citation>
    <scope>IDENTIFICATION</scope>
    <source>
        <strain evidence="1">cv. Heinz 1706</strain>
    </source>
</reference>
<reference evidence="1" key="1">
    <citation type="journal article" date="2012" name="Nature">
        <title>The tomato genome sequence provides insights into fleshy fruit evolution.</title>
        <authorList>
            <consortium name="Tomato Genome Consortium"/>
        </authorList>
    </citation>
    <scope>NUCLEOTIDE SEQUENCE [LARGE SCALE GENOMIC DNA]</scope>
    <source>
        <strain evidence="1">cv. Heinz 1706</strain>
    </source>
</reference>
<proteinExistence type="predicted"/>
<evidence type="ECO:0000313" key="1">
    <source>
        <dbReference type="EnsemblPlants" id="Solyc01g106635.1.1"/>
    </source>
</evidence>
<dbReference type="AlphaFoldDB" id="A0A3Q7ERK6"/>
<dbReference type="PANTHER" id="PTHR47481:SF7">
    <property type="entry name" value="CCHC-TYPE DOMAIN-CONTAINING PROTEIN"/>
    <property type="match status" value="1"/>
</dbReference>